<organism evidence="2 3">
    <name type="scientific">Parasponia andersonii</name>
    <name type="common">Sponia andersonii</name>
    <dbReference type="NCBI Taxonomy" id="3476"/>
    <lineage>
        <taxon>Eukaryota</taxon>
        <taxon>Viridiplantae</taxon>
        <taxon>Streptophyta</taxon>
        <taxon>Embryophyta</taxon>
        <taxon>Tracheophyta</taxon>
        <taxon>Spermatophyta</taxon>
        <taxon>Magnoliopsida</taxon>
        <taxon>eudicotyledons</taxon>
        <taxon>Gunneridae</taxon>
        <taxon>Pentapetalae</taxon>
        <taxon>rosids</taxon>
        <taxon>fabids</taxon>
        <taxon>Rosales</taxon>
        <taxon>Cannabaceae</taxon>
        <taxon>Parasponia</taxon>
    </lineage>
</organism>
<dbReference type="AlphaFoldDB" id="A0A2P5C9Y6"/>
<feature type="region of interest" description="Disordered" evidence="1">
    <location>
        <begin position="74"/>
        <end position="95"/>
    </location>
</feature>
<evidence type="ECO:0000313" key="3">
    <source>
        <dbReference type="Proteomes" id="UP000237105"/>
    </source>
</evidence>
<comment type="caution">
    <text evidence="2">The sequence shown here is derived from an EMBL/GenBank/DDBJ whole genome shotgun (WGS) entry which is preliminary data.</text>
</comment>
<sequence length="95" mass="10778">PEHHSSLSFFPFTVITVLRQKPPTGVDSGRELQPRSFQATNEAMPVIISVRRRPRREGKSREAAVVSSVFAALHHRRPPRPTQNSSRLVSAMNHW</sequence>
<evidence type="ECO:0000313" key="2">
    <source>
        <dbReference type="EMBL" id="PON57852.1"/>
    </source>
</evidence>
<proteinExistence type="predicted"/>
<gene>
    <name evidence="2" type="ORF">PanWU01x14_170650</name>
</gene>
<keyword evidence="3" id="KW-1185">Reference proteome</keyword>
<evidence type="ECO:0000256" key="1">
    <source>
        <dbReference type="SAM" id="MobiDB-lite"/>
    </source>
</evidence>
<accession>A0A2P5C9Y6</accession>
<name>A0A2P5C9Y6_PARAD</name>
<protein>
    <submittedName>
        <fullName evidence="2">Uncharacterized protein</fullName>
    </submittedName>
</protein>
<dbReference type="EMBL" id="JXTB01000155">
    <property type="protein sequence ID" value="PON57852.1"/>
    <property type="molecule type" value="Genomic_DNA"/>
</dbReference>
<reference evidence="3" key="1">
    <citation type="submission" date="2016-06" db="EMBL/GenBank/DDBJ databases">
        <title>Parallel loss of symbiosis genes in relatives of nitrogen-fixing non-legume Parasponia.</title>
        <authorList>
            <person name="Van Velzen R."/>
            <person name="Holmer R."/>
            <person name="Bu F."/>
            <person name="Rutten L."/>
            <person name="Van Zeijl A."/>
            <person name="Liu W."/>
            <person name="Santuari L."/>
            <person name="Cao Q."/>
            <person name="Sharma T."/>
            <person name="Shen D."/>
            <person name="Roswanjaya Y."/>
            <person name="Wardhani T."/>
            <person name="Kalhor M.S."/>
            <person name="Jansen J."/>
            <person name="Van den Hoogen J."/>
            <person name="Gungor B."/>
            <person name="Hartog M."/>
            <person name="Hontelez J."/>
            <person name="Verver J."/>
            <person name="Yang W.-C."/>
            <person name="Schijlen E."/>
            <person name="Repin R."/>
            <person name="Schilthuizen M."/>
            <person name="Schranz E."/>
            <person name="Heidstra R."/>
            <person name="Miyata K."/>
            <person name="Fedorova E."/>
            <person name="Kohlen W."/>
            <person name="Bisseling T."/>
            <person name="Smit S."/>
            <person name="Geurts R."/>
        </authorList>
    </citation>
    <scope>NUCLEOTIDE SEQUENCE [LARGE SCALE GENOMIC DNA]</scope>
    <source>
        <strain evidence="3">cv. WU1-14</strain>
    </source>
</reference>
<dbReference type="Proteomes" id="UP000237105">
    <property type="component" value="Unassembled WGS sequence"/>
</dbReference>
<feature type="non-terminal residue" evidence="2">
    <location>
        <position position="1"/>
    </location>
</feature>